<reference evidence="9" key="1">
    <citation type="submission" date="2015-11" db="EMBL/GenBank/DDBJ databases">
        <title>De novo transcriptome assembly of four potential Pierce s Disease insect vectors from Arizona vineyards.</title>
        <authorList>
            <person name="Tassone E.E."/>
        </authorList>
    </citation>
    <scope>NUCLEOTIDE SEQUENCE</scope>
</reference>
<dbReference type="InterPro" id="IPR017853">
    <property type="entry name" value="GH"/>
</dbReference>
<dbReference type="EMBL" id="GECU01027530">
    <property type="protein sequence ID" value="JAS80176.1"/>
    <property type="molecule type" value="Transcribed_RNA"/>
</dbReference>
<feature type="domain" description="Glycosyl hydrolase family 30 TIM-barrel" evidence="8">
    <location>
        <begin position="103"/>
        <end position="235"/>
    </location>
</feature>
<dbReference type="Gene3D" id="3.20.20.80">
    <property type="entry name" value="Glycosidases"/>
    <property type="match status" value="1"/>
</dbReference>
<keyword evidence="5 6" id="KW-0378">Hydrolase</keyword>
<protein>
    <recommendedName>
        <fullName evidence="3 6">Glucosylceramidase</fullName>
        <ecNumber evidence="3 6">3.2.1.45</ecNumber>
    </recommendedName>
</protein>
<evidence type="ECO:0000256" key="7">
    <source>
        <dbReference type="SAM" id="SignalP"/>
    </source>
</evidence>
<accession>A0A1B6HZT4</accession>
<feature type="chain" id="PRO_5008584816" description="Glucosylceramidase" evidence="7">
    <location>
        <begin position="21"/>
        <end position="241"/>
    </location>
</feature>
<organism evidence="9">
    <name type="scientific">Homalodisca liturata</name>
    <dbReference type="NCBI Taxonomy" id="320908"/>
    <lineage>
        <taxon>Eukaryota</taxon>
        <taxon>Metazoa</taxon>
        <taxon>Ecdysozoa</taxon>
        <taxon>Arthropoda</taxon>
        <taxon>Hexapoda</taxon>
        <taxon>Insecta</taxon>
        <taxon>Pterygota</taxon>
        <taxon>Neoptera</taxon>
        <taxon>Paraneoptera</taxon>
        <taxon>Hemiptera</taxon>
        <taxon>Auchenorrhyncha</taxon>
        <taxon>Membracoidea</taxon>
        <taxon>Cicadellidae</taxon>
        <taxon>Cicadellinae</taxon>
        <taxon>Proconiini</taxon>
        <taxon>Homalodisca</taxon>
    </lineage>
</organism>
<dbReference type="AlphaFoldDB" id="A0A1B6HZT4"/>
<dbReference type="GO" id="GO:0006680">
    <property type="term" value="P:glucosylceramide catabolic process"/>
    <property type="evidence" value="ECO:0007669"/>
    <property type="project" value="TreeGrafter"/>
</dbReference>
<comment type="catalytic activity">
    <reaction evidence="1">
        <text>a beta-D-glucosyl-(1&lt;-&gt;1')-N-acylsphing-4-enine + H2O = an N-acylsphing-4-enine + D-glucose</text>
        <dbReference type="Rhea" id="RHEA:13269"/>
        <dbReference type="ChEBI" id="CHEBI:4167"/>
        <dbReference type="ChEBI" id="CHEBI:15377"/>
        <dbReference type="ChEBI" id="CHEBI:22801"/>
        <dbReference type="ChEBI" id="CHEBI:52639"/>
        <dbReference type="EC" id="3.2.1.45"/>
    </reaction>
    <physiologicalReaction direction="left-to-right" evidence="1">
        <dbReference type="Rhea" id="RHEA:13270"/>
    </physiologicalReaction>
</comment>
<evidence type="ECO:0000256" key="1">
    <source>
        <dbReference type="ARBA" id="ARBA00001013"/>
    </source>
</evidence>
<dbReference type="PRINTS" id="PR00843">
    <property type="entry name" value="GLHYDRLASE30"/>
</dbReference>
<keyword evidence="4 7" id="KW-0732">Signal</keyword>
<dbReference type="InterPro" id="IPR033453">
    <property type="entry name" value="Glyco_hydro_30_TIM-barrel"/>
</dbReference>
<keyword evidence="6" id="KW-0746">Sphingolipid metabolism</keyword>
<dbReference type="GO" id="GO:0016020">
    <property type="term" value="C:membrane"/>
    <property type="evidence" value="ECO:0007669"/>
    <property type="project" value="GOC"/>
</dbReference>
<dbReference type="EC" id="3.2.1.45" evidence="3 6"/>
<evidence type="ECO:0000256" key="2">
    <source>
        <dbReference type="ARBA" id="ARBA00005382"/>
    </source>
</evidence>
<evidence type="ECO:0000256" key="4">
    <source>
        <dbReference type="ARBA" id="ARBA00022729"/>
    </source>
</evidence>
<evidence type="ECO:0000256" key="6">
    <source>
        <dbReference type="RuleBase" id="RU361188"/>
    </source>
</evidence>
<feature type="signal peptide" evidence="7">
    <location>
        <begin position="1"/>
        <end position="20"/>
    </location>
</feature>
<evidence type="ECO:0000256" key="5">
    <source>
        <dbReference type="ARBA" id="ARBA00022801"/>
    </source>
</evidence>
<evidence type="ECO:0000256" key="3">
    <source>
        <dbReference type="ARBA" id="ARBA00012658"/>
    </source>
</evidence>
<keyword evidence="6" id="KW-0326">Glycosidase</keyword>
<gene>
    <name evidence="9" type="ORF">g.12418</name>
</gene>
<dbReference type="InterPro" id="IPR001139">
    <property type="entry name" value="Glyco_hydro_30"/>
</dbReference>
<dbReference type="PANTHER" id="PTHR11069">
    <property type="entry name" value="GLUCOSYLCERAMIDASE"/>
    <property type="match status" value="1"/>
</dbReference>
<evidence type="ECO:0000313" key="9">
    <source>
        <dbReference type="EMBL" id="JAS80176.1"/>
    </source>
</evidence>
<sequence>MLGPIVFLLLFHYTVPDVMSVDIPCAARQMEFGTVCVCNSSYCDTVTRPSPLATGSYYHYTTSQDSPGFTRTTGNFIVEDRVYDDNDDHIVFTVNPSIEHQEILGFGGSFTDSSGIVISNMSTEVQDKIMESYFGATGVEYNFGRVPIGGSDFSVRSYTYDDTPFDGDLTHFSIAEEDYKYKIPLIQKAMNISPRNIKLIGCAWSSPSWMKTNGAASSGYLLSKYYSSWAKYHIKGRLELT</sequence>
<dbReference type="Pfam" id="PF02055">
    <property type="entry name" value="Glyco_hydro_30"/>
    <property type="match status" value="1"/>
</dbReference>
<comment type="similarity">
    <text evidence="2 6">Belongs to the glycosyl hydrolase 30 family.</text>
</comment>
<dbReference type="PANTHER" id="PTHR11069:SF23">
    <property type="entry name" value="LYSOSOMAL ACID GLUCOSYLCERAMIDASE"/>
    <property type="match status" value="1"/>
</dbReference>
<evidence type="ECO:0000259" key="8">
    <source>
        <dbReference type="Pfam" id="PF02055"/>
    </source>
</evidence>
<proteinExistence type="inferred from homology"/>
<dbReference type="SUPFAM" id="SSF51445">
    <property type="entry name" value="(Trans)glycosidases"/>
    <property type="match status" value="1"/>
</dbReference>
<name>A0A1B6HZT4_9HEMI</name>
<keyword evidence="6" id="KW-0443">Lipid metabolism</keyword>
<dbReference type="GO" id="GO:0004348">
    <property type="term" value="F:glucosylceramidase activity"/>
    <property type="evidence" value="ECO:0007669"/>
    <property type="project" value="UniProtKB-EC"/>
</dbReference>